<feature type="region of interest" description="Disordered" evidence="6">
    <location>
        <begin position="1258"/>
        <end position="1288"/>
    </location>
</feature>
<evidence type="ECO:0000259" key="10">
    <source>
        <dbReference type="Pfam" id="PF23925"/>
    </source>
</evidence>
<feature type="domain" description="ELP1 first N-terminal beta-propeller" evidence="7">
    <location>
        <begin position="80"/>
        <end position="435"/>
    </location>
</feature>
<reference evidence="12 13" key="1">
    <citation type="journal article" date="2018" name="Mol. Biol. Evol.">
        <title>Broad Genomic Sampling Reveals a Smut Pathogenic Ancestry of the Fungal Clade Ustilaginomycotina.</title>
        <authorList>
            <person name="Kijpornyongpan T."/>
            <person name="Mondo S.J."/>
            <person name="Barry K."/>
            <person name="Sandor L."/>
            <person name="Lee J."/>
            <person name="Lipzen A."/>
            <person name="Pangilinan J."/>
            <person name="LaButti K."/>
            <person name="Hainaut M."/>
            <person name="Henrissat B."/>
            <person name="Grigoriev I.V."/>
            <person name="Spatafora J.W."/>
            <person name="Aime M.C."/>
        </authorList>
    </citation>
    <scope>NUCLEOTIDE SEQUENCE [LARGE SCALE GENOMIC DNA]</scope>
    <source>
        <strain evidence="12 13">MCA 4186</strain>
    </source>
</reference>
<dbReference type="GO" id="GO:0002926">
    <property type="term" value="P:tRNA wobble base 5-methoxycarbonylmethyl-2-thiouridinylation"/>
    <property type="evidence" value="ECO:0007669"/>
    <property type="project" value="TreeGrafter"/>
</dbReference>
<feature type="domain" description="ELP1 alpha-solenoid" evidence="10">
    <location>
        <begin position="816"/>
        <end position="880"/>
    </location>
</feature>
<dbReference type="GO" id="GO:0005829">
    <property type="term" value="C:cytosol"/>
    <property type="evidence" value="ECO:0007669"/>
    <property type="project" value="TreeGrafter"/>
</dbReference>
<sequence>MRNLVALAARPHALSFAESSAAAARRLDAVAVDGESGRLFSASSLPDGALTNFQIHLHPRAHVPHHADAHTASELGASENARLLCAFAAPTAPDGPRRSAVVSLQFLPDGGPAGEAAIVILTAGGDIGLLSLSDLNNYHSFGAAPPTPEIVGSVEQGILAAAWSLDEESLVLITARSADEREKVLVMSRDWEVLSEGLLDTQDLGTDTFVNVGWGSAETQFHGKAGKEAAAAAGQAGPSTSSARGSALKEDDGVPRISWRSDSSHFAISSLGSEGSSSGRAVRIFAREGLLSATSEALRGMGHALSWKPNSLLMAATQRFGGDYASGRDGRQDVIFIEKNGLRHGEFSLREESGSQPVPGAFDAPSSLTEQPWAREHAVRELSWNCDGSLLAVWLQRADSPAVVQIWSPTNYSWTLRSELPALAGEICSLRWHPENALCLYVVSPHLIVERVWKLEETISPGDVPTDVACAAVVDGCSVRLTPLRTHNVPPPYAAFTLVPSPGRGRAIAHVAWADASIGTQAKSLLAVLFADVPEVAIYSCAWGELGPRAPVGGWKAPSPQLVCTVNASEGPSTRPFVAHQVGLDAAVSQSGDMRLQLVVIGVHDSMDVSQAVQRIELHVDAQGEASKDVRSTAKGTSFRQYVPVRPASTQLHEDRPRVLLQDDLGHLFAADTPQDSLAALPEFCPYVAIAPSLAAPKTDVEAGEEYEDSQSTSPRVVGLSGAGVLYVESNVVSRDATSFALSGDMLVWSSTAHQVRFLQLSADNLSRLGSETESTETLALSRRVERGSRIVAAVPSSMSLVLQMPRGNLETIYPRPLVLAVVRRNVAEAQYAQAFLVCRTHRVDLNVLAQDERFVSHLDEFVAQIGEAEHINLFLSSVSGEPSKTNAVCDSMRAALERADAQRYVTSILTTHVRKQPPDFESALLLLRDIKGRDEAAADAACQYLIFLADADKLFDAALGLYDFVLPLLVAQHSPRRDPREYLAELRELRANSNLPYQRFRIDDRLARHAKAVTWLTQAGPEHHDEAIEYVLRHELYQEAMAAWAGDAGKLCEAQTLYGNWLLGKKRASEAANAYAMAGQTRLAIDAHKSDNQWREVFALALSPPRMGTQEVQLLAQELSMSLEEAARYEDAAQVALQYGRDVERAVDMLGRGGHFSEARRVCALHSRLDLVETHIKPATLETHTHLLEDVADMTSQVDRTVERLAALRIKKAEDPDSFYPDEDPVDDGRSDTATRITSFTRFTRFTRLTSLTSLASGPTALSSASSARTGMTAKRRKKEEKKKASGKKGSIYEEDYLFDSLARLLGSKLETCQASTAALLPHLLQLSSAHRLAGHALTEALSAFETHAASAVAALSEAVAAEHASIEALRLDALRSAVSQGSPFADLLAAGLFAPVPLREPIKVSQSKWRCGVLDAMADTKTPGAH</sequence>
<dbReference type="Pfam" id="PF23797">
    <property type="entry name" value="Beta-prop_ELP1_2nd"/>
    <property type="match status" value="1"/>
</dbReference>
<feature type="domain" description="ELP1 TPR" evidence="9">
    <location>
        <begin position="998"/>
        <end position="1162"/>
    </location>
</feature>
<dbReference type="PIRSF" id="PIRSF017233">
    <property type="entry name" value="IKAP"/>
    <property type="match status" value="1"/>
</dbReference>
<proteinExistence type="inferred from homology"/>
<dbReference type="OrthoDB" id="40048at2759"/>
<dbReference type="InterPro" id="IPR056164">
    <property type="entry name" value="Beta-prop_ELP1_1st"/>
</dbReference>
<name>A0A316Z262_9BASI</name>
<evidence type="ECO:0000256" key="3">
    <source>
        <dbReference type="ARBA" id="ARBA00006086"/>
    </source>
</evidence>
<dbReference type="GeneID" id="37268222"/>
<dbReference type="Proteomes" id="UP000245946">
    <property type="component" value="Unassembled WGS sequence"/>
</dbReference>
<comment type="similarity">
    <text evidence="3">Belongs to the ELP1/IKA1 family.</text>
</comment>
<feature type="compositionally biased region" description="Polar residues" evidence="6">
    <location>
        <begin position="1258"/>
        <end position="1271"/>
    </location>
</feature>
<dbReference type="InterPro" id="IPR056165">
    <property type="entry name" value="Beta-prop_ELP1_2nd"/>
</dbReference>
<evidence type="ECO:0000256" key="2">
    <source>
        <dbReference type="ARBA" id="ARBA00005043"/>
    </source>
</evidence>
<keyword evidence="13" id="KW-1185">Reference proteome</keyword>
<dbReference type="InterPro" id="IPR056169">
    <property type="entry name" value="HB_ELP1"/>
</dbReference>
<comment type="pathway">
    <text evidence="2">tRNA modification; 5-methoxycarbonylmethyl-2-thiouridine-tRNA biosynthesis.</text>
</comment>
<feature type="compositionally biased region" description="Low complexity" evidence="6">
    <location>
        <begin position="228"/>
        <end position="237"/>
    </location>
</feature>
<organism evidence="12 13">
    <name type="scientific">Tilletiopsis washingtonensis</name>
    <dbReference type="NCBI Taxonomy" id="58919"/>
    <lineage>
        <taxon>Eukaryota</taxon>
        <taxon>Fungi</taxon>
        <taxon>Dikarya</taxon>
        <taxon>Basidiomycota</taxon>
        <taxon>Ustilaginomycotina</taxon>
        <taxon>Exobasidiomycetes</taxon>
        <taxon>Entylomatales</taxon>
        <taxon>Entylomatales incertae sedis</taxon>
        <taxon>Tilletiopsis</taxon>
    </lineage>
</organism>
<dbReference type="GO" id="GO:0033588">
    <property type="term" value="C:elongator holoenzyme complex"/>
    <property type="evidence" value="ECO:0007669"/>
    <property type="project" value="InterPro"/>
</dbReference>
<feature type="domain" description="ELP1 N-terminal second beta-propeller" evidence="8">
    <location>
        <begin position="473"/>
        <end position="792"/>
    </location>
</feature>
<dbReference type="Pfam" id="PF04762">
    <property type="entry name" value="Beta-prop_ELP1_1st"/>
    <property type="match status" value="1"/>
</dbReference>
<dbReference type="InterPro" id="IPR056167">
    <property type="entry name" value="A-sol_ELP1"/>
</dbReference>
<gene>
    <name evidence="12" type="ORF">FA09DRAFT_311845</name>
</gene>
<evidence type="ECO:0000259" key="11">
    <source>
        <dbReference type="Pfam" id="PF23936"/>
    </source>
</evidence>
<evidence type="ECO:0000256" key="6">
    <source>
        <dbReference type="SAM" id="MobiDB-lite"/>
    </source>
</evidence>
<dbReference type="Pfam" id="PF23878">
    <property type="entry name" value="TPR_ELP1"/>
    <property type="match status" value="1"/>
</dbReference>
<keyword evidence="5" id="KW-0819">tRNA processing</keyword>
<feature type="domain" description="ELP1 alpha-solenoid" evidence="10">
    <location>
        <begin position="882"/>
        <end position="989"/>
    </location>
</feature>
<dbReference type="InterPro" id="IPR056166">
    <property type="entry name" value="TPR_ELP1"/>
</dbReference>
<feature type="compositionally biased region" description="Basic residues" evidence="6">
    <location>
        <begin position="1275"/>
        <end position="1288"/>
    </location>
</feature>
<evidence type="ECO:0000313" key="12">
    <source>
        <dbReference type="EMBL" id="PWN95621.1"/>
    </source>
</evidence>
<feature type="domain" description="ELP1 three-helical bundle" evidence="11">
    <location>
        <begin position="1171"/>
        <end position="1330"/>
    </location>
</feature>
<feature type="region of interest" description="Disordered" evidence="6">
    <location>
        <begin position="225"/>
        <end position="254"/>
    </location>
</feature>
<dbReference type="Pfam" id="PF23925">
    <property type="entry name" value="A-sol_ELP1"/>
    <property type="match status" value="2"/>
</dbReference>
<evidence type="ECO:0000259" key="8">
    <source>
        <dbReference type="Pfam" id="PF23797"/>
    </source>
</evidence>
<evidence type="ECO:0000256" key="5">
    <source>
        <dbReference type="ARBA" id="ARBA00022694"/>
    </source>
</evidence>
<protein>
    <submittedName>
        <fullName evidence="12">IKI3-domain-containing protein</fullName>
    </submittedName>
</protein>
<evidence type="ECO:0000259" key="7">
    <source>
        <dbReference type="Pfam" id="PF04762"/>
    </source>
</evidence>
<keyword evidence="4" id="KW-0963">Cytoplasm</keyword>
<dbReference type="SUPFAM" id="SSF82171">
    <property type="entry name" value="DPP6 N-terminal domain-like"/>
    <property type="match status" value="1"/>
</dbReference>
<evidence type="ECO:0000313" key="13">
    <source>
        <dbReference type="Proteomes" id="UP000245946"/>
    </source>
</evidence>
<dbReference type="Pfam" id="PF23936">
    <property type="entry name" value="HB_ELP1"/>
    <property type="match status" value="1"/>
</dbReference>
<accession>A0A316Z262</accession>
<dbReference type="UniPathway" id="UPA00988"/>
<dbReference type="EMBL" id="KZ819303">
    <property type="protein sequence ID" value="PWN95621.1"/>
    <property type="molecule type" value="Genomic_DNA"/>
</dbReference>
<dbReference type="PANTHER" id="PTHR12747:SF0">
    <property type="entry name" value="ELONGATOR COMPLEX PROTEIN 1"/>
    <property type="match status" value="1"/>
</dbReference>
<dbReference type="InterPro" id="IPR006849">
    <property type="entry name" value="Elp1"/>
</dbReference>
<dbReference type="GO" id="GO:0000049">
    <property type="term" value="F:tRNA binding"/>
    <property type="evidence" value="ECO:0007669"/>
    <property type="project" value="TreeGrafter"/>
</dbReference>
<evidence type="ECO:0000259" key="9">
    <source>
        <dbReference type="Pfam" id="PF23878"/>
    </source>
</evidence>
<dbReference type="PANTHER" id="PTHR12747">
    <property type="entry name" value="ELONGATOR COMPLEX PROTEIN 1"/>
    <property type="match status" value="1"/>
</dbReference>
<dbReference type="STRING" id="58919.A0A316Z262"/>
<evidence type="ECO:0000256" key="1">
    <source>
        <dbReference type="ARBA" id="ARBA00004496"/>
    </source>
</evidence>
<comment type="subcellular location">
    <subcellularLocation>
        <location evidence="1">Cytoplasm</location>
    </subcellularLocation>
</comment>
<dbReference type="RefSeq" id="XP_025595900.1">
    <property type="nucleotide sequence ID" value="XM_025740676.1"/>
</dbReference>
<evidence type="ECO:0000256" key="4">
    <source>
        <dbReference type="ARBA" id="ARBA00022490"/>
    </source>
</evidence>